<comment type="caution">
    <text evidence="2">The sequence shown here is derived from an EMBL/GenBank/DDBJ whole genome shotgun (WGS) entry which is preliminary data.</text>
</comment>
<feature type="compositionally biased region" description="Basic and acidic residues" evidence="1">
    <location>
        <begin position="76"/>
        <end position="85"/>
    </location>
</feature>
<dbReference type="Proteomes" id="UP000027466">
    <property type="component" value="Unassembled WGS sequence"/>
</dbReference>
<proteinExistence type="predicted"/>
<dbReference type="EMBL" id="JFHC01000115">
    <property type="protein sequence ID" value="KDR38020.1"/>
    <property type="molecule type" value="Genomic_DNA"/>
</dbReference>
<gene>
    <name evidence="2" type="ORF">BG61_04570</name>
</gene>
<sequence length="85" mass="8684">MKCMKAVAPRAVCGLPIAEAVPAQATEGGIGRPITGMEVTPYAAVVPPTSGCAGRTNAKRTPGPGATPFSRPSARRTSEKPRAPR</sequence>
<evidence type="ECO:0000256" key="1">
    <source>
        <dbReference type="SAM" id="MobiDB-lite"/>
    </source>
</evidence>
<dbReference type="STRING" id="60547.GCA_000751215_04619"/>
<reference evidence="2 3" key="1">
    <citation type="submission" date="2014-03" db="EMBL/GenBank/DDBJ databases">
        <title>Draft Genome Sequences of Four Burkholderia Strains.</title>
        <authorList>
            <person name="Liu X.Y."/>
            <person name="Li C.X."/>
            <person name="Xu J.H."/>
        </authorList>
    </citation>
    <scope>NUCLEOTIDE SEQUENCE [LARGE SCALE GENOMIC DNA]</scope>
    <source>
        <strain evidence="2 3">DSM 50014</strain>
    </source>
</reference>
<evidence type="ECO:0000313" key="3">
    <source>
        <dbReference type="Proteomes" id="UP000027466"/>
    </source>
</evidence>
<feature type="region of interest" description="Disordered" evidence="1">
    <location>
        <begin position="49"/>
        <end position="85"/>
    </location>
</feature>
<dbReference type="AlphaFoldDB" id="A0A069PBH8"/>
<evidence type="ECO:0000313" key="2">
    <source>
        <dbReference type="EMBL" id="KDR38020.1"/>
    </source>
</evidence>
<protein>
    <submittedName>
        <fullName evidence="2">Uncharacterized protein</fullName>
    </submittedName>
</protein>
<keyword evidence="3" id="KW-1185">Reference proteome</keyword>
<organism evidence="2 3">
    <name type="scientific">Caballeronia glathei</name>
    <dbReference type="NCBI Taxonomy" id="60547"/>
    <lineage>
        <taxon>Bacteria</taxon>
        <taxon>Pseudomonadati</taxon>
        <taxon>Pseudomonadota</taxon>
        <taxon>Betaproteobacteria</taxon>
        <taxon>Burkholderiales</taxon>
        <taxon>Burkholderiaceae</taxon>
        <taxon>Caballeronia</taxon>
    </lineage>
</organism>
<name>A0A069PBH8_9BURK</name>
<accession>A0A069PBH8</accession>